<dbReference type="SUPFAM" id="SSF52540">
    <property type="entry name" value="P-loop containing nucleoside triphosphate hydrolases"/>
    <property type="match status" value="1"/>
</dbReference>
<keyword evidence="3" id="KW-0378">Hydrolase</keyword>
<gene>
    <name evidence="8" type="ORF">EZH24_09290</name>
</gene>
<evidence type="ECO:0000256" key="5">
    <source>
        <dbReference type="ARBA" id="ARBA00023136"/>
    </source>
</evidence>
<dbReference type="PANTHER" id="PTHR10465">
    <property type="entry name" value="TRANSMEMBRANE GTPASE FZO1"/>
    <property type="match status" value="1"/>
</dbReference>
<dbReference type="Gene3D" id="3.40.50.300">
    <property type="entry name" value="P-loop containing nucleotide triphosphate hydrolases"/>
    <property type="match status" value="1"/>
</dbReference>
<keyword evidence="9" id="KW-1185">Reference proteome</keyword>
<protein>
    <recommendedName>
        <fullName evidence="7">Dynamin N-terminal domain-containing protein</fullName>
    </recommendedName>
</protein>
<dbReference type="PANTHER" id="PTHR10465:SF0">
    <property type="entry name" value="SARCALUMENIN"/>
    <property type="match status" value="1"/>
</dbReference>
<keyword evidence="5" id="KW-0472">Membrane</keyword>
<name>A0ABY2TP92_9SPIR</name>
<evidence type="ECO:0000313" key="9">
    <source>
        <dbReference type="Proteomes" id="UP000310168"/>
    </source>
</evidence>
<keyword evidence="4" id="KW-0342">GTP-binding</keyword>
<comment type="subcellular location">
    <subcellularLocation>
        <location evidence="1">Membrane</location>
    </subcellularLocation>
</comment>
<evidence type="ECO:0000256" key="2">
    <source>
        <dbReference type="ARBA" id="ARBA00022741"/>
    </source>
</evidence>
<evidence type="ECO:0000256" key="1">
    <source>
        <dbReference type="ARBA" id="ARBA00004370"/>
    </source>
</evidence>
<feature type="domain" description="Dynamin N-terminal" evidence="7">
    <location>
        <begin position="58"/>
        <end position="254"/>
    </location>
</feature>
<accession>A0ABY2TP92</accession>
<comment type="caution">
    <text evidence="8">The sequence shown here is derived from an EMBL/GenBank/DDBJ whole genome shotgun (WGS) entry which is preliminary data.</text>
</comment>
<evidence type="ECO:0000313" key="8">
    <source>
        <dbReference type="EMBL" id="TKZ32327.1"/>
    </source>
</evidence>
<reference evidence="8 9" key="1">
    <citation type="journal article" date="2019" name="Anaerobe">
        <title>Brachyspira catarrhinii sp. nov., an anaerobic intestinal spirochaete isolated from vervet monkeys may have been misidentified as Brachyspira aalborgi in previous studies.</title>
        <authorList>
            <person name="Phillips N.D."/>
            <person name="La T."/>
            <person name="Hampson D.J."/>
        </authorList>
    </citation>
    <scope>NUCLEOTIDE SEQUENCE [LARGE SCALE GENOMIC DNA]</scope>
    <source>
        <strain evidence="8 9">Z12</strain>
    </source>
</reference>
<dbReference type="InterPro" id="IPR045063">
    <property type="entry name" value="Dynamin_N"/>
</dbReference>
<dbReference type="InterPro" id="IPR027417">
    <property type="entry name" value="P-loop_NTPase"/>
</dbReference>
<dbReference type="CDD" id="cd00882">
    <property type="entry name" value="Ras_like_GTPase"/>
    <property type="match status" value="1"/>
</dbReference>
<dbReference type="EMBL" id="SJDU01000276">
    <property type="protein sequence ID" value="TKZ32327.1"/>
    <property type="molecule type" value="Genomic_DNA"/>
</dbReference>
<keyword evidence="2" id="KW-0547">Nucleotide-binding</keyword>
<sequence length="480" mass="55571">MSSLDNISIEIKRQIRKLNILEDYLKNIKNVFNNSDFSNIEKQIKDHKDFIKEPDLQVAIVGSIKAGKSTFINAFLKENIASTEVTPETASLTKFKYSDKNHLIIRFYTSEEWKELWDSVEDSDKQFRSNVFKREYESVNADSIKNDYLNKSDLIINCTDMSSLVEKVREYTSKRSAKHYFVKEIIVGLNNENIPKEVMFVDTPGLNDVVSYRSDITNNYIKRANAVIVCVQSSNLTNDELLTILKVFENVGKDIYKVIVLGTKLDILNSPKSDWLKQKKEWFNYLIDKYKNENIMNSNILGVSSYVDKHLSDIENGKDVDEDAIFVIDKFAKSFDINLKLDDTNLDKSLNPEEAYKIMKLNAIKKNISQIKESTNINNINRLLKNSILVHSSDIVLKDLNKKFSNLIKDTKIKIDELKKETADIKSTLDMSENEKEAYILSKNEEMESLKESKIEVNNAFNELKQKWLEANNELKQNLR</sequence>
<keyword evidence="6" id="KW-0175">Coiled coil</keyword>
<dbReference type="RefSeq" id="WP_137998879.1">
    <property type="nucleotide sequence ID" value="NZ_SJDU01000276.1"/>
</dbReference>
<evidence type="ECO:0000256" key="3">
    <source>
        <dbReference type="ARBA" id="ARBA00022801"/>
    </source>
</evidence>
<proteinExistence type="predicted"/>
<dbReference type="InterPro" id="IPR027094">
    <property type="entry name" value="Mitofusin_fam"/>
</dbReference>
<feature type="coiled-coil region" evidence="6">
    <location>
        <begin position="401"/>
        <end position="478"/>
    </location>
</feature>
<evidence type="ECO:0000256" key="6">
    <source>
        <dbReference type="SAM" id="Coils"/>
    </source>
</evidence>
<dbReference type="Proteomes" id="UP000310168">
    <property type="component" value="Unassembled WGS sequence"/>
</dbReference>
<dbReference type="Pfam" id="PF00350">
    <property type="entry name" value="Dynamin_N"/>
    <property type="match status" value="1"/>
</dbReference>
<evidence type="ECO:0000256" key="4">
    <source>
        <dbReference type="ARBA" id="ARBA00023134"/>
    </source>
</evidence>
<evidence type="ECO:0000259" key="7">
    <source>
        <dbReference type="Pfam" id="PF00350"/>
    </source>
</evidence>
<organism evidence="8 9">
    <name type="scientific">Brachyspira catarrhinii</name>
    <dbReference type="NCBI Taxonomy" id="2528966"/>
    <lineage>
        <taxon>Bacteria</taxon>
        <taxon>Pseudomonadati</taxon>
        <taxon>Spirochaetota</taxon>
        <taxon>Spirochaetia</taxon>
        <taxon>Brachyspirales</taxon>
        <taxon>Brachyspiraceae</taxon>
        <taxon>Brachyspira</taxon>
    </lineage>
</organism>